<dbReference type="PROSITE" id="PS50014">
    <property type="entry name" value="BROMODOMAIN_2"/>
    <property type="match status" value="1"/>
</dbReference>
<evidence type="ECO:0000313" key="5">
    <source>
        <dbReference type="EMBL" id="KAK9677647.1"/>
    </source>
</evidence>
<dbReference type="PRINTS" id="PR00503">
    <property type="entry name" value="BROMODOMAIN"/>
</dbReference>
<evidence type="ECO:0000256" key="2">
    <source>
        <dbReference type="PROSITE-ProRule" id="PRU00035"/>
    </source>
</evidence>
<dbReference type="Gene3D" id="1.20.920.10">
    <property type="entry name" value="Bromodomain-like"/>
    <property type="match status" value="1"/>
</dbReference>
<feature type="compositionally biased region" description="Gly residues" evidence="3">
    <location>
        <begin position="126"/>
        <end position="136"/>
    </location>
</feature>
<feature type="region of interest" description="Disordered" evidence="3">
    <location>
        <begin position="709"/>
        <end position="758"/>
    </location>
</feature>
<feature type="compositionally biased region" description="Basic and acidic residues" evidence="3">
    <location>
        <begin position="372"/>
        <end position="386"/>
    </location>
</feature>
<comment type="caution">
    <text evidence="5">The sequence shown here is derived from an EMBL/GenBank/DDBJ whole genome shotgun (WGS) entry which is preliminary data.</text>
</comment>
<feature type="region of interest" description="Disordered" evidence="3">
    <location>
        <begin position="312"/>
        <end position="394"/>
    </location>
</feature>
<protein>
    <recommendedName>
        <fullName evidence="4">Bromo domain-containing protein</fullName>
    </recommendedName>
</protein>
<feature type="compositionally biased region" description="Polar residues" evidence="3">
    <location>
        <begin position="189"/>
        <end position="205"/>
    </location>
</feature>
<accession>A0AAW1HMP5</accession>
<feature type="compositionally biased region" description="Polar residues" evidence="3">
    <location>
        <begin position="749"/>
        <end position="758"/>
    </location>
</feature>
<organism evidence="5 6">
    <name type="scientific">Saponaria officinalis</name>
    <name type="common">Common soapwort</name>
    <name type="synonym">Lychnis saponaria</name>
    <dbReference type="NCBI Taxonomy" id="3572"/>
    <lineage>
        <taxon>Eukaryota</taxon>
        <taxon>Viridiplantae</taxon>
        <taxon>Streptophyta</taxon>
        <taxon>Embryophyta</taxon>
        <taxon>Tracheophyta</taxon>
        <taxon>Spermatophyta</taxon>
        <taxon>Magnoliopsida</taxon>
        <taxon>eudicotyledons</taxon>
        <taxon>Gunneridae</taxon>
        <taxon>Pentapetalae</taxon>
        <taxon>Caryophyllales</taxon>
        <taxon>Caryophyllaceae</taxon>
        <taxon>Caryophylleae</taxon>
        <taxon>Saponaria</taxon>
    </lineage>
</organism>
<proteinExistence type="predicted"/>
<dbReference type="PANTHER" id="PTHR22881:SF27">
    <property type="entry name" value="BROMODOMAIN CONTAINING 7_9"/>
    <property type="match status" value="1"/>
</dbReference>
<sequence>MGKIVEKKRKKKKGRPSLLDLQKRSLKQQKQLLKKHNKNLLFSKNNNIFINDKNGTHHKLPPPPPSPARRNPSGTPNSISAAVRRSTRRNPNPNFDEGRKKGKKVRVVIKADEGDDDDDDDDDDGGGGVEDGGVEGGDGEERENSGCDDFTPGEFEGRSLRKRKIDSISGGSGELAVIDDELQDEKPTNAETNPTNIEQASNTQDDGPVTPLPDKKLLLFILERLQKKDTYGVFAEPVDPEELPDYHEIIEHPMDFSTVRKKLEDGAYGNLEEFEKDIFLICSNAMQYNAPDTIYFRQACSIQELASKNFDNLRQDSDDNNELDPEPKVVRRGRPPKYSKRPPGRPPLVRANSDFSEKVLATAGGTTNRSNNDPKKGSSLPEKHGSTESFTRTLLGSRNSEAYLGRSAERFDRSDDMIGSSSKGFSMKHGKRVIVLDENRRNTYKDSYASSSRHEPSVLTTFHGARKQLISVGLHTEYGYARSLARFAAKLGPVAWKVASRKIERCLPSTVKFGPGWVGENEAPSEKPLQRLPNASFQSSAPVTTSASVNAGSCSAPTQGVVDSGGDVSKQKPQREQLSEIHMTTVPAKLNDLNKSVSTAKAEPSNDTGTNTIAPETSASFSQSSTVHMVSTSIGPISSVNSIQIHQVPPIKSRVNGVNGSYGLKKFAPQTGKIIGSPRPSMIDVTVSKTEPQSSNGFGEAKLAANSSTIKASDGTSNGLLQKKGGSAPPDLNVGFHSPRSPGSGKVDSVQTDLALQL</sequence>
<evidence type="ECO:0000256" key="1">
    <source>
        <dbReference type="ARBA" id="ARBA00023117"/>
    </source>
</evidence>
<feature type="region of interest" description="Disordered" evidence="3">
    <location>
        <begin position="599"/>
        <end position="620"/>
    </location>
</feature>
<dbReference type="SMART" id="SM00297">
    <property type="entry name" value="BROMO"/>
    <property type="match status" value="1"/>
</dbReference>
<dbReference type="InterPro" id="IPR036427">
    <property type="entry name" value="Bromodomain-like_sf"/>
</dbReference>
<feature type="region of interest" description="Disordered" evidence="3">
    <location>
        <begin position="1"/>
        <end position="22"/>
    </location>
</feature>
<dbReference type="SUPFAM" id="SSF47370">
    <property type="entry name" value="Bromodomain"/>
    <property type="match status" value="1"/>
</dbReference>
<feature type="compositionally biased region" description="Polar residues" evidence="3">
    <location>
        <begin position="533"/>
        <end position="558"/>
    </location>
</feature>
<evidence type="ECO:0000256" key="3">
    <source>
        <dbReference type="SAM" id="MobiDB-lite"/>
    </source>
</evidence>
<keyword evidence="1 2" id="KW-0103">Bromodomain</keyword>
<feature type="compositionally biased region" description="Acidic residues" evidence="3">
    <location>
        <begin position="113"/>
        <end position="125"/>
    </location>
</feature>
<dbReference type="AlphaFoldDB" id="A0AAW1HMP5"/>
<evidence type="ECO:0000259" key="4">
    <source>
        <dbReference type="PROSITE" id="PS50014"/>
    </source>
</evidence>
<name>A0AAW1HMP5_SAPOF</name>
<dbReference type="CDD" id="cd04369">
    <property type="entry name" value="Bromodomain"/>
    <property type="match status" value="1"/>
</dbReference>
<feature type="compositionally biased region" description="Basic residues" evidence="3">
    <location>
        <begin position="1"/>
        <end position="15"/>
    </location>
</feature>
<feature type="compositionally biased region" description="Polar residues" evidence="3">
    <location>
        <begin position="709"/>
        <end position="720"/>
    </location>
</feature>
<dbReference type="EMBL" id="JBDFQZ010000011">
    <property type="protein sequence ID" value="KAK9677647.1"/>
    <property type="molecule type" value="Genomic_DNA"/>
</dbReference>
<dbReference type="InterPro" id="IPR001487">
    <property type="entry name" value="Bromodomain"/>
</dbReference>
<dbReference type="InterPro" id="IPR018359">
    <property type="entry name" value="Bromodomain_CS"/>
</dbReference>
<gene>
    <name evidence="5" type="ORF">RND81_11G158100</name>
</gene>
<evidence type="ECO:0000313" key="6">
    <source>
        <dbReference type="Proteomes" id="UP001443914"/>
    </source>
</evidence>
<dbReference type="InterPro" id="IPR051831">
    <property type="entry name" value="Bromodomain_contain_prot"/>
</dbReference>
<keyword evidence="6" id="KW-1185">Reference proteome</keyword>
<feature type="region of interest" description="Disordered" evidence="3">
    <location>
        <begin position="514"/>
        <end position="582"/>
    </location>
</feature>
<dbReference type="PANTHER" id="PTHR22881">
    <property type="entry name" value="BROMODOMAIN CONTAINING PROTEIN"/>
    <property type="match status" value="1"/>
</dbReference>
<reference evidence="5" key="1">
    <citation type="submission" date="2024-03" db="EMBL/GenBank/DDBJ databases">
        <title>WGS assembly of Saponaria officinalis var. Norfolk2.</title>
        <authorList>
            <person name="Jenkins J."/>
            <person name="Shu S."/>
            <person name="Grimwood J."/>
            <person name="Barry K."/>
            <person name="Goodstein D."/>
            <person name="Schmutz J."/>
            <person name="Leebens-Mack J."/>
            <person name="Osbourn A."/>
        </authorList>
    </citation>
    <scope>NUCLEOTIDE SEQUENCE [LARGE SCALE GENOMIC DNA]</scope>
    <source>
        <strain evidence="5">JIC</strain>
    </source>
</reference>
<feature type="compositionally biased region" description="Basic residues" evidence="3">
    <location>
        <begin position="330"/>
        <end position="343"/>
    </location>
</feature>
<dbReference type="Proteomes" id="UP001443914">
    <property type="component" value="Unassembled WGS sequence"/>
</dbReference>
<dbReference type="PROSITE" id="PS00633">
    <property type="entry name" value="BROMODOMAIN_1"/>
    <property type="match status" value="1"/>
</dbReference>
<feature type="domain" description="Bromo" evidence="4">
    <location>
        <begin position="226"/>
        <end position="296"/>
    </location>
</feature>
<feature type="region of interest" description="Disordered" evidence="3">
    <location>
        <begin position="36"/>
        <end position="210"/>
    </location>
</feature>
<feature type="compositionally biased region" description="Basic and acidic residues" evidence="3">
    <location>
        <begin position="569"/>
        <end position="579"/>
    </location>
</feature>
<dbReference type="Pfam" id="PF00439">
    <property type="entry name" value="Bromodomain"/>
    <property type="match status" value="1"/>
</dbReference>